<feature type="domain" description="3-keto-alpha-glucoside-1,2-lyase/3-keto-2-hydroxy-glucal hydratase" evidence="2">
    <location>
        <begin position="47"/>
        <end position="246"/>
    </location>
</feature>
<proteinExistence type="predicted"/>
<dbReference type="Pfam" id="PF06439">
    <property type="entry name" value="3keto-disac_hyd"/>
    <property type="match status" value="1"/>
</dbReference>
<dbReference type="AlphaFoldDB" id="A0A7M2WPM8"/>
<feature type="signal peptide" evidence="1">
    <location>
        <begin position="1"/>
        <end position="20"/>
    </location>
</feature>
<feature type="chain" id="PRO_5034595205" evidence="1">
    <location>
        <begin position="21"/>
        <end position="250"/>
    </location>
</feature>
<sequence>MPRFVAFLALLLITAPVSFAQYEGTGDLKIAKPEDKQDVASTPPPAGAIVLFNGKNLDAWCKKDLKVVEGKAEPKAAEWPLVDGGAMQVKGGDIMTRQTFGSFKLHVEFRTPYMPKASGQGRGNSGVYMHGRYEVQVLDSYGIPKEKLAQGDCGGIYGIKSSSENACKAPTVWQSYDVDFTAPKFENGKRVANGRITVVQNGVKIHDNVEITKDNTTSGMGGDPATPGPIVLQDHGNPVQYRNIWIVPVK</sequence>
<dbReference type="GO" id="GO:0016787">
    <property type="term" value="F:hydrolase activity"/>
    <property type="evidence" value="ECO:0007669"/>
    <property type="project" value="InterPro"/>
</dbReference>
<accession>A0A7M2WPM8</accession>
<reference evidence="3 4" key="1">
    <citation type="submission" date="2020-10" db="EMBL/GenBank/DDBJ databases">
        <title>Wide distribution of Phycisphaera-like planctomycetes from WD2101 soil group in peatlands and genome analysis of the first cultivated representative.</title>
        <authorList>
            <person name="Dedysh S.N."/>
            <person name="Beletsky A.V."/>
            <person name="Ivanova A."/>
            <person name="Kulichevskaya I.S."/>
            <person name="Suzina N.E."/>
            <person name="Philippov D.A."/>
            <person name="Rakitin A.L."/>
            <person name="Mardanov A.V."/>
            <person name="Ravin N.V."/>
        </authorList>
    </citation>
    <scope>NUCLEOTIDE SEQUENCE [LARGE SCALE GENOMIC DNA]</scope>
    <source>
        <strain evidence="3 4">M1803</strain>
    </source>
</reference>
<evidence type="ECO:0000259" key="2">
    <source>
        <dbReference type="Pfam" id="PF06439"/>
    </source>
</evidence>
<evidence type="ECO:0000313" key="3">
    <source>
        <dbReference type="EMBL" id="QOV87416.1"/>
    </source>
</evidence>
<dbReference type="InterPro" id="IPR010496">
    <property type="entry name" value="AL/BT2_dom"/>
</dbReference>
<dbReference type="RefSeq" id="WP_206290316.1">
    <property type="nucleotide sequence ID" value="NZ_CP063458.1"/>
</dbReference>
<dbReference type="Gene3D" id="2.60.120.560">
    <property type="entry name" value="Exo-inulinase, domain 1"/>
    <property type="match status" value="1"/>
</dbReference>
<dbReference type="EMBL" id="CP063458">
    <property type="protein sequence ID" value="QOV87416.1"/>
    <property type="molecule type" value="Genomic_DNA"/>
</dbReference>
<keyword evidence="1" id="KW-0732">Signal</keyword>
<dbReference type="Proteomes" id="UP000593765">
    <property type="component" value="Chromosome"/>
</dbReference>
<evidence type="ECO:0000256" key="1">
    <source>
        <dbReference type="SAM" id="SignalP"/>
    </source>
</evidence>
<protein>
    <submittedName>
        <fullName evidence="3">DUF1080 domain-containing protein</fullName>
    </submittedName>
</protein>
<organism evidence="3 4">
    <name type="scientific">Humisphaera borealis</name>
    <dbReference type="NCBI Taxonomy" id="2807512"/>
    <lineage>
        <taxon>Bacteria</taxon>
        <taxon>Pseudomonadati</taxon>
        <taxon>Planctomycetota</taxon>
        <taxon>Phycisphaerae</taxon>
        <taxon>Tepidisphaerales</taxon>
        <taxon>Tepidisphaeraceae</taxon>
        <taxon>Humisphaera</taxon>
    </lineage>
</organism>
<dbReference type="KEGG" id="hbs:IPV69_14060"/>
<gene>
    <name evidence="3" type="ORF">IPV69_14060</name>
</gene>
<name>A0A7M2WPM8_9BACT</name>
<keyword evidence="4" id="KW-1185">Reference proteome</keyword>
<evidence type="ECO:0000313" key="4">
    <source>
        <dbReference type="Proteomes" id="UP000593765"/>
    </source>
</evidence>